<evidence type="ECO:0000313" key="2">
    <source>
        <dbReference type="Proteomes" id="UP000636004"/>
    </source>
</evidence>
<name>A0A918QT16_9FLAO</name>
<dbReference type="EMBL" id="BMWZ01000001">
    <property type="protein sequence ID" value="GGZ71229.1"/>
    <property type="molecule type" value="Genomic_DNA"/>
</dbReference>
<sequence>MNKRIILAIDKKEILFFGMLYNFRIIKNIWIEKAAFSNLIKIMEQMSYVNILSSAKTQKSGIKKKKLFNNFNCCF</sequence>
<protein>
    <submittedName>
        <fullName evidence="1">Uncharacterized protein</fullName>
    </submittedName>
</protein>
<accession>A0A918QT16</accession>
<proteinExistence type="predicted"/>
<evidence type="ECO:0000313" key="1">
    <source>
        <dbReference type="EMBL" id="GGZ71229.1"/>
    </source>
</evidence>
<comment type="caution">
    <text evidence="1">The sequence shown here is derived from an EMBL/GenBank/DDBJ whole genome shotgun (WGS) entry which is preliminary data.</text>
</comment>
<dbReference type="Proteomes" id="UP000636004">
    <property type="component" value="Unassembled WGS sequence"/>
</dbReference>
<reference evidence="1" key="2">
    <citation type="submission" date="2020-09" db="EMBL/GenBank/DDBJ databases">
        <authorList>
            <person name="Sun Q."/>
            <person name="Kim S."/>
        </authorList>
    </citation>
    <scope>NUCLEOTIDE SEQUENCE</scope>
    <source>
        <strain evidence="1">KCTC 12710</strain>
    </source>
</reference>
<gene>
    <name evidence="1" type="ORF">GCM10007028_05540</name>
</gene>
<dbReference type="AlphaFoldDB" id="A0A918QT16"/>
<reference evidence="1" key="1">
    <citation type="journal article" date="2014" name="Int. J. Syst. Evol. Microbiol.">
        <title>Complete genome sequence of Corynebacterium casei LMG S-19264T (=DSM 44701T), isolated from a smear-ripened cheese.</title>
        <authorList>
            <consortium name="US DOE Joint Genome Institute (JGI-PGF)"/>
            <person name="Walter F."/>
            <person name="Albersmeier A."/>
            <person name="Kalinowski J."/>
            <person name="Ruckert C."/>
        </authorList>
    </citation>
    <scope>NUCLEOTIDE SEQUENCE</scope>
    <source>
        <strain evidence="1">KCTC 12710</strain>
    </source>
</reference>
<keyword evidence="2" id="KW-1185">Reference proteome</keyword>
<organism evidence="1 2">
    <name type="scientific">Algibacter mikhailovii</name>
    <dbReference type="NCBI Taxonomy" id="425498"/>
    <lineage>
        <taxon>Bacteria</taxon>
        <taxon>Pseudomonadati</taxon>
        <taxon>Bacteroidota</taxon>
        <taxon>Flavobacteriia</taxon>
        <taxon>Flavobacteriales</taxon>
        <taxon>Flavobacteriaceae</taxon>
        <taxon>Algibacter</taxon>
    </lineage>
</organism>